<reference evidence="2 3" key="1">
    <citation type="journal article" date="2017" name="Mol. Ecol.">
        <title>Comparative and population genomic landscape of Phellinus noxius: A hypervariable fungus causing root rot in trees.</title>
        <authorList>
            <person name="Chung C.L."/>
            <person name="Lee T.J."/>
            <person name="Akiba M."/>
            <person name="Lee H.H."/>
            <person name="Kuo T.H."/>
            <person name="Liu D."/>
            <person name="Ke H.M."/>
            <person name="Yokoi T."/>
            <person name="Roa M.B."/>
            <person name="Lu M.J."/>
            <person name="Chang Y.Y."/>
            <person name="Ann P.J."/>
            <person name="Tsai J.N."/>
            <person name="Chen C.Y."/>
            <person name="Tzean S.S."/>
            <person name="Ota Y."/>
            <person name="Hattori T."/>
            <person name="Sahashi N."/>
            <person name="Liou R.F."/>
            <person name="Kikuchi T."/>
            <person name="Tsai I.J."/>
        </authorList>
    </citation>
    <scope>NUCLEOTIDE SEQUENCE [LARGE SCALE GENOMIC DNA]</scope>
    <source>
        <strain evidence="2 3">FFPRI411160</strain>
    </source>
</reference>
<dbReference type="AlphaFoldDB" id="A0A286UIA4"/>
<proteinExistence type="predicted"/>
<feature type="region of interest" description="Disordered" evidence="1">
    <location>
        <begin position="1"/>
        <end position="26"/>
    </location>
</feature>
<accession>A0A286UIA4</accession>
<protein>
    <submittedName>
        <fullName evidence="2">Uncharacterized protein</fullName>
    </submittedName>
</protein>
<evidence type="ECO:0000313" key="3">
    <source>
        <dbReference type="Proteomes" id="UP000217199"/>
    </source>
</evidence>
<dbReference type="EMBL" id="NBII01000004">
    <property type="protein sequence ID" value="PAV19356.1"/>
    <property type="molecule type" value="Genomic_DNA"/>
</dbReference>
<name>A0A286UIA4_9AGAM</name>
<evidence type="ECO:0000313" key="2">
    <source>
        <dbReference type="EMBL" id="PAV19356.1"/>
    </source>
</evidence>
<organism evidence="2 3">
    <name type="scientific">Pyrrhoderma noxium</name>
    <dbReference type="NCBI Taxonomy" id="2282107"/>
    <lineage>
        <taxon>Eukaryota</taxon>
        <taxon>Fungi</taxon>
        <taxon>Dikarya</taxon>
        <taxon>Basidiomycota</taxon>
        <taxon>Agaricomycotina</taxon>
        <taxon>Agaricomycetes</taxon>
        <taxon>Hymenochaetales</taxon>
        <taxon>Hymenochaetaceae</taxon>
        <taxon>Pyrrhoderma</taxon>
    </lineage>
</organism>
<gene>
    <name evidence="2" type="ORF">PNOK_0429000</name>
</gene>
<dbReference type="InParanoid" id="A0A286UIA4"/>
<comment type="caution">
    <text evidence="2">The sequence shown here is derived from an EMBL/GenBank/DDBJ whole genome shotgun (WGS) entry which is preliminary data.</text>
</comment>
<sequence>MTKPVITKTQDQEYENTEDGLVEKGNTGAGTAAAIWDVGIQEEAEAKKSTTSVDQLRITLSHGCSIFISAGEVHVTVIRSEFAILLQFHF</sequence>
<evidence type="ECO:0000256" key="1">
    <source>
        <dbReference type="SAM" id="MobiDB-lite"/>
    </source>
</evidence>
<keyword evidence="3" id="KW-1185">Reference proteome</keyword>
<dbReference type="Proteomes" id="UP000217199">
    <property type="component" value="Unassembled WGS sequence"/>
</dbReference>